<name>A0A6J5N309_9CAUD</name>
<feature type="domain" description="DUF7936" evidence="1">
    <location>
        <begin position="2"/>
        <end position="109"/>
    </location>
</feature>
<dbReference type="Pfam" id="PF25590">
    <property type="entry name" value="DUF7936"/>
    <property type="match status" value="1"/>
</dbReference>
<reference evidence="2" key="1">
    <citation type="submission" date="2020-04" db="EMBL/GenBank/DDBJ databases">
        <authorList>
            <person name="Chiriac C."/>
            <person name="Salcher M."/>
            <person name="Ghai R."/>
            <person name="Kavagutti S V."/>
        </authorList>
    </citation>
    <scope>NUCLEOTIDE SEQUENCE</scope>
</reference>
<evidence type="ECO:0000259" key="1">
    <source>
        <dbReference type="Pfam" id="PF25590"/>
    </source>
</evidence>
<protein>
    <recommendedName>
        <fullName evidence="1">DUF7936 domain-containing protein</fullName>
    </recommendedName>
</protein>
<accession>A0A6J5N309</accession>
<proteinExistence type="predicted"/>
<dbReference type="InterPro" id="IPR057696">
    <property type="entry name" value="DUF7936"/>
</dbReference>
<gene>
    <name evidence="2" type="ORF">UFOVP614_11</name>
</gene>
<organism evidence="2">
    <name type="scientific">uncultured Caudovirales phage</name>
    <dbReference type="NCBI Taxonomy" id="2100421"/>
    <lineage>
        <taxon>Viruses</taxon>
        <taxon>Duplodnaviria</taxon>
        <taxon>Heunggongvirae</taxon>
        <taxon>Uroviricota</taxon>
        <taxon>Caudoviricetes</taxon>
        <taxon>Peduoviridae</taxon>
        <taxon>Maltschvirus</taxon>
        <taxon>Maltschvirus maltsch</taxon>
    </lineage>
</organism>
<sequence>MATTYKWVVSSLDSYPKDAEGLTDVICIVHWRYQAEETQEDKTYFAEVYGTLSVASPDPANFVPYEDVTYEMVCGWLEAGLDQVALDENLDNQIADQINPKIISLPLPFQNP</sequence>
<evidence type="ECO:0000313" key="2">
    <source>
        <dbReference type="EMBL" id="CAB4152381.1"/>
    </source>
</evidence>
<dbReference type="EMBL" id="LR796573">
    <property type="protein sequence ID" value="CAB4152381.1"/>
    <property type="molecule type" value="Genomic_DNA"/>
</dbReference>